<dbReference type="EMBL" id="MU004200">
    <property type="protein sequence ID" value="KAF2488940.1"/>
    <property type="molecule type" value="Genomic_DNA"/>
</dbReference>
<proteinExistence type="predicted"/>
<evidence type="ECO:0000256" key="1">
    <source>
        <dbReference type="SAM" id="MobiDB-lite"/>
    </source>
</evidence>
<sequence length="153" mass="17074">MLDFGADLSSPRRPPFRRSVASGHRVERPHELWAVSLLLIQYTRGSTQAIPVLARALKVGKWARCDVSRVKQPGTLADPKKKENCMLALPFVHPKHGQVPFFCQTPLTGGSLHDRGECIRFYEYYRPKLQIEVIESGDRGFVPIAGGEPPDGP</sequence>
<organism evidence="2 3">
    <name type="scientific">Lophium mytilinum</name>
    <dbReference type="NCBI Taxonomy" id="390894"/>
    <lineage>
        <taxon>Eukaryota</taxon>
        <taxon>Fungi</taxon>
        <taxon>Dikarya</taxon>
        <taxon>Ascomycota</taxon>
        <taxon>Pezizomycotina</taxon>
        <taxon>Dothideomycetes</taxon>
        <taxon>Pleosporomycetidae</taxon>
        <taxon>Mytilinidiales</taxon>
        <taxon>Mytilinidiaceae</taxon>
        <taxon>Lophium</taxon>
    </lineage>
</organism>
<evidence type="ECO:0000313" key="3">
    <source>
        <dbReference type="Proteomes" id="UP000799750"/>
    </source>
</evidence>
<reference evidence="2" key="1">
    <citation type="journal article" date="2020" name="Stud. Mycol.">
        <title>101 Dothideomycetes genomes: a test case for predicting lifestyles and emergence of pathogens.</title>
        <authorList>
            <person name="Haridas S."/>
            <person name="Albert R."/>
            <person name="Binder M."/>
            <person name="Bloem J."/>
            <person name="Labutti K."/>
            <person name="Salamov A."/>
            <person name="Andreopoulos B."/>
            <person name="Baker S."/>
            <person name="Barry K."/>
            <person name="Bills G."/>
            <person name="Bluhm B."/>
            <person name="Cannon C."/>
            <person name="Castanera R."/>
            <person name="Culley D."/>
            <person name="Daum C."/>
            <person name="Ezra D."/>
            <person name="Gonzalez J."/>
            <person name="Henrissat B."/>
            <person name="Kuo A."/>
            <person name="Liang C."/>
            <person name="Lipzen A."/>
            <person name="Lutzoni F."/>
            <person name="Magnuson J."/>
            <person name="Mondo S."/>
            <person name="Nolan M."/>
            <person name="Ohm R."/>
            <person name="Pangilinan J."/>
            <person name="Park H.-J."/>
            <person name="Ramirez L."/>
            <person name="Alfaro M."/>
            <person name="Sun H."/>
            <person name="Tritt A."/>
            <person name="Yoshinaga Y."/>
            <person name="Zwiers L.-H."/>
            <person name="Turgeon B."/>
            <person name="Goodwin S."/>
            <person name="Spatafora J."/>
            <person name="Crous P."/>
            <person name="Grigoriev I."/>
        </authorList>
    </citation>
    <scope>NUCLEOTIDE SEQUENCE</scope>
    <source>
        <strain evidence="2">CBS 269.34</strain>
    </source>
</reference>
<name>A0A6A6Q973_9PEZI</name>
<accession>A0A6A6Q973</accession>
<feature type="region of interest" description="Disordered" evidence="1">
    <location>
        <begin position="1"/>
        <end position="21"/>
    </location>
</feature>
<protein>
    <submittedName>
        <fullName evidence="2">Uncharacterized protein</fullName>
    </submittedName>
</protein>
<dbReference type="AlphaFoldDB" id="A0A6A6Q973"/>
<keyword evidence="3" id="KW-1185">Reference proteome</keyword>
<evidence type="ECO:0000313" key="2">
    <source>
        <dbReference type="EMBL" id="KAF2488940.1"/>
    </source>
</evidence>
<dbReference type="Proteomes" id="UP000799750">
    <property type="component" value="Unassembled WGS sequence"/>
</dbReference>
<gene>
    <name evidence="2" type="ORF">BU16DRAFT_600521</name>
</gene>